<sequence>MKMLRLALPCALMLGLSACSTTPALRAPEDYPRLDVKADEPNTLVFVKPGIELSRYTKVFVAPVGVQIGEEGARHDVGDAEARAVAAFAERVLKEKLSLTRQLVTAPAPGVLSVRFRIIGLEPTSGAQMVMMVPPFALINMVSPKGLFIGSVTVGGELYEGLASTPSVAFVATRSRPGIDAASAFGRWSAAEKVLENAAERLATDLDRP</sequence>
<dbReference type="PROSITE" id="PS51257">
    <property type="entry name" value="PROKAR_LIPOPROTEIN"/>
    <property type="match status" value="1"/>
</dbReference>
<dbReference type="Proteomes" id="UP000321192">
    <property type="component" value="Unassembled WGS sequence"/>
</dbReference>
<proteinExistence type="predicted"/>
<protein>
    <submittedName>
        <fullName evidence="2">DUF3313 domain-containing protein</fullName>
    </submittedName>
</protein>
<dbReference type="Pfam" id="PF11769">
    <property type="entry name" value="DUF3313"/>
    <property type="match status" value="1"/>
</dbReference>
<feature type="signal peptide" evidence="1">
    <location>
        <begin position="1"/>
        <end position="26"/>
    </location>
</feature>
<keyword evidence="1" id="KW-0732">Signal</keyword>
<feature type="chain" id="PRO_5023131121" evidence="1">
    <location>
        <begin position="27"/>
        <end position="209"/>
    </location>
</feature>
<accession>A0A5C7SEQ9</accession>
<evidence type="ECO:0000313" key="3">
    <source>
        <dbReference type="Proteomes" id="UP000321192"/>
    </source>
</evidence>
<evidence type="ECO:0000256" key="1">
    <source>
        <dbReference type="SAM" id="SignalP"/>
    </source>
</evidence>
<reference evidence="2 3" key="1">
    <citation type="submission" date="2018-09" db="EMBL/GenBank/DDBJ databases">
        <title>Metagenome Assembled Genomes from an Advanced Water Purification Facility.</title>
        <authorList>
            <person name="Stamps B.W."/>
            <person name="Spear J.R."/>
        </authorList>
    </citation>
    <scope>NUCLEOTIDE SEQUENCE [LARGE SCALE GENOMIC DNA]</scope>
    <source>
        <strain evidence="2">Bin_27_1</strain>
    </source>
</reference>
<dbReference type="InterPro" id="IPR021747">
    <property type="entry name" value="DUF3313"/>
</dbReference>
<organism evidence="2 3">
    <name type="scientific">Thauera aminoaromatica</name>
    <dbReference type="NCBI Taxonomy" id="164330"/>
    <lineage>
        <taxon>Bacteria</taxon>
        <taxon>Pseudomonadati</taxon>
        <taxon>Pseudomonadota</taxon>
        <taxon>Betaproteobacteria</taxon>
        <taxon>Rhodocyclales</taxon>
        <taxon>Zoogloeaceae</taxon>
        <taxon>Thauera</taxon>
    </lineage>
</organism>
<dbReference type="RefSeq" id="WP_276660306.1">
    <property type="nucleotide sequence ID" value="NZ_SSFD01000256.1"/>
</dbReference>
<evidence type="ECO:0000313" key="2">
    <source>
        <dbReference type="EMBL" id="TXH82063.1"/>
    </source>
</evidence>
<name>A0A5C7SEQ9_THASP</name>
<dbReference type="AlphaFoldDB" id="A0A5C7SEQ9"/>
<comment type="caution">
    <text evidence="2">The sequence shown here is derived from an EMBL/GenBank/DDBJ whole genome shotgun (WGS) entry which is preliminary data.</text>
</comment>
<gene>
    <name evidence="2" type="ORF">E6Q80_16170</name>
</gene>
<dbReference type="EMBL" id="SSFD01000256">
    <property type="protein sequence ID" value="TXH82063.1"/>
    <property type="molecule type" value="Genomic_DNA"/>
</dbReference>